<dbReference type="Pfam" id="PF00307">
    <property type="entry name" value="CH"/>
    <property type="match status" value="1"/>
</dbReference>
<keyword evidence="5 9" id="KW-0493">Microtubule</keyword>
<dbReference type="SUPFAM" id="SSF140612">
    <property type="entry name" value="EB1 dimerisation domain-like"/>
    <property type="match status" value="1"/>
</dbReference>
<comment type="subcellular location">
    <subcellularLocation>
        <location evidence="1">Cytoplasm</location>
        <location evidence="1">Cytoskeleton</location>
    </subcellularLocation>
</comment>
<reference evidence="14" key="1">
    <citation type="submission" date="2021-01" db="EMBL/GenBank/DDBJ databases">
        <authorList>
            <person name="Corre E."/>
            <person name="Pelletier E."/>
            <person name="Niang G."/>
            <person name="Scheremetjew M."/>
            <person name="Finn R."/>
            <person name="Kale V."/>
            <person name="Holt S."/>
            <person name="Cochrane G."/>
            <person name="Meng A."/>
            <person name="Brown T."/>
            <person name="Cohen L."/>
        </authorList>
    </citation>
    <scope>NUCLEOTIDE SEQUENCE</scope>
    <source>
        <strain evidence="14">UTEX LB 985</strain>
    </source>
</reference>
<dbReference type="PANTHER" id="PTHR10623">
    <property type="entry name" value="MICROTUBULE-ASSOCIATED PROTEIN RP/EB FAMILY MEMBER"/>
    <property type="match status" value="1"/>
</dbReference>
<feature type="region of interest" description="Disordered" evidence="11">
    <location>
        <begin position="124"/>
        <end position="193"/>
    </location>
</feature>
<organism evidence="14">
    <name type="scientific">Haptolina brevifila</name>
    <dbReference type="NCBI Taxonomy" id="156173"/>
    <lineage>
        <taxon>Eukaryota</taxon>
        <taxon>Haptista</taxon>
        <taxon>Haptophyta</taxon>
        <taxon>Prymnesiophyceae</taxon>
        <taxon>Prymnesiales</taxon>
        <taxon>Prymnesiaceae</taxon>
        <taxon>Haptolina</taxon>
    </lineage>
</organism>
<feature type="region of interest" description="Disordered" evidence="11">
    <location>
        <begin position="314"/>
        <end position="342"/>
    </location>
</feature>
<gene>
    <name evidence="14" type="ORF">CBRE1094_LOCUS45785</name>
</gene>
<dbReference type="CDD" id="cd00014">
    <property type="entry name" value="CH_SF"/>
    <property type="match status" value="1"/>
</dbReference>
<dbReference type="InterPro" id="IPR027328">
    <property type="entry name" value="MAPRE"/>
</dbReference>
<dbReference type="AlphaFoldDB" id="A0A7S2JNX9"/>
<protein>
    <recommendedName>
        <fullName evidence="15">Calponin-homology (CH) domain-containing protein</fullName>
    </recommendedName>
</protein>
<dbReference type="Gene3D" id="1.20.5.1430">
    <property type="match status" value="1"/>
</dbReference>
<dbReference type="InterPro" id="IPR036133">
    <property type="entry name" value="EB1_C_sf"/>
</dbReference>
<keyword evidence="8" id="KW-0131">Cell cycle</keyword>
<feature type="coiled-coil region" evidence="10">
    <location>
        <begin position="196"/>
        <end position="230"/>
    </location>
</feature>
<evidence type="ECO:0000256" key="3">
    <source>
        <dbReference type="ARBA" id="ARBA00022490"/>
    </source>
</evidence>
<evidence type="ECO:0000313" key="14">
    <source>
        <dbReference type="EMBL" id="CAD9551812.1"/>
    </source>
</evidence>
<keyword evidence="3" id="KW-0963">Cytoplasm</keyword>
<evidence type="ECO:0000259" key="13">
    <source>
        <dbReference type="PROSITE" id="PS51230"/>
    </source>
</evidence>
<evidence type="ECO:0000256" key="4">
    <source>
        <dbReference type="ARBA" id="ARBA00022618"/>
    </source>
</evidence>
<dbReference type="InterPro" id="IPR036872">
    <property type="entry name" value="CH_dom_sf"/>
</dbReference>
<proteinExistence type="inferred from homology"/>
<sequence length="380" mass="42715">MSAAMGMMHEGYFVGRKELIAWIQANFQPSFGKIEDLANGVVYCQIVDSIYPGTVPMSKVKMQARTEVDSIHNFKILQTSFSKKKIDRFIDVDKLSKRSFQTNMEFVQFMKCYWDMHAPNANGPNDGAFANENAQAQSPANEAPAKARAKHEPAASEQEQPKAGAQRKSTNSSAKPSASGAQRESGAAAGGSAAAQRQLTLEVTELKMSVENLERERDFYYSKLREVEVLCQNHEEQQVPFLQQVRCTLEYCAHARGTSRGVLNPQAIQAAHHAARAHIWASWRSGALKCRDSLNRDRPNLSPNLSPRYWISSTKRTRQMSSSRPMRSTASPLPRLLDEPHYTRGAPFSRSRDSCHGRASLVRFCHLGGRHLWRRGRQYT</sequence>
<feature type="compositionally biased region" description="Polar residues" evidence="11">
    <location>
        <begin position="167"/>
        <end position="176"/>
    </location>
</feature>
<evidence type="ECO:0000256" key="10">
    <source>
        <dbReference type="SAM" id="Coils"/>
    </source>
</evidence>
<name>A0A7S2JNX9_9EUKA</name>
<dbReference type="Pfam" id="PF03271">
    <property type="entry name" value="EB1"/>
    <property type="match status" value="1"/>
</dbReference>
<dbReference type="InterPro" id="IPR001715">
    <property type="entry name" value="CH_dom"/>
</dbReference>
<dbReference type="GO" id="GO:0005874">
    <property type="term" value="C:microtubule"/>
    <property type="evidence" value="ECO:0007669"/>
    <property type="project" value="UniProtKB-KW"/>
</dbReference>
<dbReference type="SUPFAM" id="SSF47576">
    <property type="entry name" value="Calponin-homology domain, CH-domain"/>
    <property type="match status" value="1"/>
</dbReference>
<keyword evidence="7" id="KW-0206">Cytoskeleton</keyword>
<dbReference type="EMBL" id="HBGU01083916">
    <property type="protein sequence ID" value="CAD9551812.1"/>
    <property type="molecule type" value="Transcribed_RNA"/>
</dbReference>
<dbReference type="FunFam" id="1.10.418.10:FF:000028">
    <property type="entry name" value="RP/EB family microtubule-associated protein"/>
    <property type="match status" value="1"/>
</dbReference>
<comment type="similarity">
    <text evidence="2">Belongs to the MAPRE family.</text>
</comment>
<evidence type="ECO:0000256" key="2">
    <source>
        <dbReference type="ARBA" id="ARBA00010729"/>
    </source>
</evidence>
<feature type="domain" description="Calponin-homology (CH)" evidence="12">
    <location>
        <begin position="13"/>
        <end position="115"/>
    </location>
</feature>
<evidence type="ECO:0000256" key="8">
    <source>
        <dbReference type="ARBA" id="ARBA00023306"/>
    </source>
</evidence>
<evidence type="ECO:0000256" key="1">
    <source>
        <dbReference type="ARBA" id="ARBA00004245"/>
    </source>
</evidence>
<evidence type="ECO:0000256" key="9">
    <source>
        <dbReference type="PROSITE-ProRule" id="PRU00576"/>
    </source>
</evidence>
<dbReference type="InterPro" id="IPR004953">
    <property type="entry name" value="EB1_C"/>
</dbReference>
<evidence type="ECO:0000256" key="5">
    <source>
        <dbReference type="ARBA" id="ARBA00022701"/>
    </source>
</evidence>
<evidence type="ECO:0000259" key="12">
    <source>
        <dbReference type="PROSITE" id="PS50021"/>
    </source>
</evidence>
<keyword evidence="10" id="KW-0175">Coiled coil</keyword>
<feature type="domain" description="EB1 C-terminal" evidence="13">
    <location>
        <begin position="188"/>
        <end position="258"/>
    </location>
</feature>
<dbReference type="PROSITE" id="PS50021">
    <property type="entry name" value="CH"/>
    <property type="match status" value="1"/>
</dbReference>
<evidence type="ECO:0000256" key="7">
    <source>
        <dbReference type="ARBA" id="ARBA00023212"/>
    </source>
</evidence>
<evidence type="ECO:0008006" key="15">
    <source>
        <dbReference type="Google" id="ProtNLM"/>
    </source>
</evidence>
<dbReference type="GO" id="GO:0051301">
    <property type="term" value="P:cell division"/>
    <property type="evidence" value="ECO:0007669"/>
    <property type="project" value="UniProtKB-KW"/>
</dbReference>
<evidence type="ECO:0000256" key="11">
    <source>
        <dbReference type="SAM" id="MobiDB-lite"/>
    </source>
</evidence>
<evidence type="ECO:0000256" key="6">
    <source>
        <dbReference type="ARBA" id="ARBA00022776"/>
    </source>
</evidence>
<keyword evidence="6" id="KW-0498">Mitosis</keyword>
<keyword evidence="4" id="KW-0132">Cell division</keyword>
<dbReference type="PROSITE" id="PS51230">
    <property type="entry name" value="EB1_C"/>
    <property type="match status" value="1"/>
</dbReference>
<dbReference type="Gene3D" id="1.10.418.10">
    <property type="entry name" value="Calponin-like domain"/>
    <property type="match status" value="1"/>
</dbReference>
<feature type="compositionally biased region" description="Low complexity" evidence="11">
    <location>
        <begin position="177"/>
        <end position="193"/>
    </location>
</feature>
<accession>A0A7S2JNX9</accession>
<dbReference type="GO" id="GO:0008017">
    <property type="term" value="F:microtubule binding"/>
    <property type="evidence" value="ECO:0007669"/>
    <property type="project" value="InterPro"/>
</dbReference>
<feature type="compositionally biased region" description="Polar residues" evidence="11">
    <location>
        <begin position="314"/>
        <end position="331"/>
    </location>
</feature>